<accession>A0A653BT61</accession>
<evidence type="ECO:0000256" key="2">
    <source>
        <dbReference type="ARBA" id="ARBA00022771"/>
    </source>
</evidence>
<sequence>MFHYKEQNRSRWRCKSISKTRCKSSLLTTGRQIRVMHEHNHELQEIDYTNLHFLGTIYFGKALKYPKIIFKDYEYHLHVKDFHKTRWHCHKHKRNKCKAFIYTTGNTVLVGSFQHNHPPDVIDYEKLVPKQVAVRLKV</sequence>
<keyword evidence="1" id="KW-0479">Metal-binding</keyword>
<proteinExistence type="predicted"/>
<keyword evidence="6" id="KW-1185">Reference proteome</keyword>
<name>A0A653BT61_CALMS</name>
<dbReference type="InterPro" id="IPR007588">
    <property type="entry name" value="Znf_FLYWCH"/>
</dbReference>
<feature type="domain" description="FLYWCH-type" evidence="4">
    <location>
        <begin position="64"/>
        <end position="117"/>
    </location>
</feature>
<dbReference type="Gene3D" id="2.20.25.240">
    <property type="match status" value="2"/>
</dbReference>
<keyword evidence="3" id="KW-0862">Zinc</keyword>
<evidence type="ECO:0000256" key="1">
    <source>
        <dbReference type="ARBA" id="ARBA00022723"/>
    </source>
</evidence>
<evidence type="ECO:0000259" key="4">
    <source>
        <dbReference type="Pfam" id="PF04500"/>
    </source>
</evidence>
<evidence type="ECO:0000256" key="3">
    <source>
        <dbReference type="ARBA" id="ARBA00022833"/>
    </source>
</evidence>
<dbReference type="Proteomes" id="UP000410492">
    <property type="component" value="Unassembled WGS sequence"/>
</dbReference>
<evidence type="ECO:0000313" key="5">
    <source>
        <dbReference type="EMBL" id="VEN38763.1"/>
    </source>
</evidence>
<gene>
    <name evidence="5" type="ORF">CALMAC_LOCUS3548</name>
</gene>
<dbReference type="AlphaFoldDB" id="A0A653BT61"/>
<organism evidence="5 6">
    <name type="scientific">Callosobruchus maculatus</name>
    <name type="common">Southern cowpea weevil</name>
    <name type="synonym">Pulse bruchid</name>
    <dbReference type="NCBI Taxonomy" id="64391"/>
    <lineage>
        <taxon>Eukaryota</taxon>
        <taxon>Metazoa</taxon>
        <taxon>Ecdysozoa</taxon>
        <taxon>Arthropoda</taxon>
        <taxon>Hexapoda</taxon>
        <taxon>Insecta</taxon>
        <taxon>Pterygota</taxon>
        <taxon>Neoptera</taxon>
        <taxon>Endopterygota</taxon>
        <taxon>Coleoptera</taxon>
        <taxon>Polyphaga</taxon>
        <taxon>Cucujiformia</taxon>
        <taxon>Chrysomeloidea</taxon>
        <taxon>Chrysomelidae</taxon>
        <taxon>Bruchinae</taxon>
        <taxon>Bruchini</taxon>
        <taxon>Callosobruchus</taxon>
    </lineage>
</organism>
<feature type="domain" description="FLYWCH-type" evidence="4">
    <location>
        <begin position="2"/>
        <end position="41"/>
    </location>
</feature>
<dbReference type="GO" id="GO:0008270">
    <property type="term" value="F:zinc ion binding"/>
    <property type="evidence" value="ECO:0007669"/>
    <property type="project" value="UniProtKB-KW"/>
</dbReference>
<evidence type="ECO:0000313" key="6">
    <source>
        <dbReference type="Proteomes" id="UP000410492"/>
    </source>
</evidence>
<reference evidence="5 6" key="1">
    <citation type="submission" date="2019-01" db="EMBL/GenBank/DDBJ databases">
        <authorList>
            <person name="Sayadi A."/>
        </authorList>
    </citation>
    <scope>NUCLEOTIDE SEQUENCE [LARGE SCALE GENOMIC DNA]</scope>
</reference>
<protein>
    <recommendedName>
        <fullName evidence="4">FLYWCH-type domain-containing protein</fullName>
    </recommendedName>
</protein>
<dbReference type="Pfam" id="PF04500">
    <property type="entry name" value="FLYWCH"/>
    <property type="match status" value="2"/>
</dbReference>
<dbReference type="OrthoDB" id="6772866at2759"/>
<dbReference type="EMBL" id="CAACVG010004917">
    <property type="protein sequence ID" value="VEN38763.1"/>
    <property type="molecule type" value="Genomic_DNA"/>
</dbReference>
<keyword evidence="2" id="KW-0863">Zinc-finger</keyword>